<protein>
    <submittedName>
        <fullName evidence="2">DUF3500 domain-containing protein</fullName>
    </submittedName>
</protein>
<evidence type="ECO:0000256" key="1">
    <source>
        <dbReference type="SAM" id="MobiDB-lite"/>
    </source>
</evidence>
<dbReference type="EMBL" id="JBBIAA010000013">
    <property type="protein sequence ID" value="MEJ5945915.1"/>
    <property type="molecule type" value="Genomic_DNA"/>
</dbReference>
<comment type="caution">
    <text evidence="2">The sequence shown here is derived from an EMBL/GenBank/DDBJ whole genome shotgun (WGS) entry which is preliminary data.</text>
</comment>
<name>A0ABU8RLI2_9ACTN</name>
<proteinExistence type="predicted"/>
<feature type="region of interest" description="Disordered" evidence="1">
    <location>
        <begin position="1"/>
        <end position="36"/>
    </location>
</feature>
<evidence type="ECO:0000313" key="3">
    <source>
        <dbReference type="Proteomes" id="UP001387100"/>
    </source>
</evidence>
<dbReference type="Pfam" id="PF12006">
    <property type="entry name" value="DUF3500"/>
    <property type="match status" value="1"/>
</dbReference>
<keyword evidence="3" id="KW-1185">Reference proteome</keyword>
<dbReference type="PANTHER" id="PTHR37489:SF1">
    <property type="entry name" value="DUF3500 DOMAIN-CONTAINING PROTEIN"/>
    <property type="match status" value="1"/>
</dbReference>
<dbReference type="PANTHER" id="PTHR37489">
    <property type="entry name" value="DUF3500 DOMAIN-CONTAINING PROTEIN"/>
    <property type="match status" value="1"/>
</dbReference>
<dbReference type="RefSeq" id="WP_339575300.1">
    <property type="nucleotide sequence ID" value="NZ_JBBIAA010000013.1"/>
</dbReference>
<evidence type="ECO:0000313" key="2">
    <source>
        <dbReference type="EMBL" id="MEJ5945915.1"/>
    </source>
</evidence>
<gene>
    <name evidence="2" type="ORF">WDZ17_11490</name>
</gene>
<feature type="compositionally biased region" description="Low complexity" evidence="1">
    <location>
        <begin position="1"/>
        <end position="27"/>
    </location>
</feature>
<sequence>MSSAAHPARATGPTTGPTTGSTTGSTTGPPPDPTTAAACAGAARDLLAALDPEQRDLLARPLDDPDRRRWTYVDGRHPGLVLGDLRGAAQEAALALLASAGDARPGGSGVVRGAVELERVRQDLAAEHVAAGTPLDPPSLEGRVDRDPYALRLEGRPGDAAWGWRVSGHHLAVHVALVDERVHVTPHFVGAQPAVVPRGPRDGWRLLGPEEDLARDVLAALDGDRLAVARPSGVAPADVLTGADPVADPVALPAGLAHRDMPPPARASLEALLARYLSRAPAAYAAACWEELVADDLGAVEMTWLGSLARGEGYYYAVRAPSLLLELDCTQHGADHVHSVWRHLRDDFGGDLLRDHLRSDHAEGRSRAHPHG</sequence>
<organism evidence="2 3">
    <name type="scientific">Pseudokineococcus basanitobsidens</name>
    <dbReference type="NCBI Taxonomy" id="1926649"/>
    <lineage>
        <taxon>Bacteria</taxon>
        <taxon>Bacillati</taxon>
        <taxon>Actinomycetota</taxon>
        <taxon>Actinomycetes</taxon>
        <taxon>Kineosporiales</taxon>
        <taxon>Kineosporiaceae</taxon>
        <taxon>Pseudokineococcus</taxon>
    </lineage>
</organism>
<reference evidence="2 3" key="1">
    <citation type="journal article" date="2017" name="Int. J. Syst. Evol. Microbiol.">
        <title>Pseudokineococcus basanitobsidens sp. nov., isolated from volcanic rock.</title>
        <authorList>
            <person name="Lee D.W."/>
            <person name="Park M.Y."/>
            <person name="Kim J.J."/>
            <person name="Kim B.S."/>
        </authorList>
    </citation>
    <scope>NUCLEOTIDE SEQUENCE [LARGE SCALE GENOMIC DNA]</scope>
    <source>
        <strain evidence="2 3">DSM 103726</strain>
    </source>
</reference>
<accession>A0ABU8RLI2</accession>
<dbReference type="Proteomes" id="UP001387100">
    <property type="component" value="Unassembled WGS sequence"/>
</dbReference>
<dbReference type="InterPro" id="IPR021889">
    <property type="entry name" value="DUF3500"/>
</dbReference>